<feature type="domain" description="IclR-ED" evidence="9">
    <location>
        <begin position="72"/>
        <end position="256"/>
    </location>
</feature>
<dbReference type="InterPro" id="IPR014757">
    <property type="entry name" value="Tscrpt_reg_IclR_C"/>
</dbReference>
<dbReference type="SUPFAM" id="SSF46785">
    <property type="entry name" value="Winged helix' DNA-binding domain"/>
    <property type="match status" value="1"/>
</dbReference>
<dbReference type="InterPro" id="IPR036390">
    <property type="entry name" value="WH_DNA-bd_sf"/>
</dbReference>
<proteinExistence type="predicted"/>
<dbReference type="InterPro" id="IPR036388">
    <property type="entry name" value="WH-like_DNA-bd_sf"/>
</dbReference>
<dbReference type="Gene3D" id="1.10.10.10">
    <property type="entry name" value="Winged helix-like DNA-binding domain superfamily/Winged helix DNA-binding domain"/>
    <property type="match status" value="1"/>
</dbReference>
<dbReference type="PROSITE" id="PS51077">
    <property type="entry name" value="HTH_ICLR"/>
    <property type="match status" value="1"/>
</dbReference>
<dbReference type="InterPro" id="IPR012794">
    <property type="entry name" value="PcaR_PcaU"/>
</dbReference>
<evidence type="ECO:0000259" key="8">
    <source>
        <dbReference type="PROSITE" id="PS51077"/>
    </source>
</evidence>
<comment type="function">
    <text evidence="6">May be an activator protein for the gylABX operon.</text>
</comment>
<dbReference type="Pfam" id="PF09339">
    <property type="entry name" value="HTH_IclR"/>
    <property type="match status" value="1"/>
</dbReference>
<name>A0A7X1JFD6_9ACTN</name>
<evidence type="ECO:0000256" key="3">
    <source>
        <dbReference type="ARBA" id="ARBA00023125"/>
    </source>
</evidence>
<dbReference type="GO" id="GO:0003700">
    <property type="term" value="F:DNA-binding transcription factor activity"/>
    <property type="evidence" value="ECO:0007669"/>
    <property type="project" value="TreeGrafter"/>
</dbReference>
<dbReference type="RefSeq" id="WP_186287011.1">
    <property type="nucleotide sequence ID" value="NZ_JACMSF010000065.1"/>
</dbReference>
<feature type="domain" description="HTH iclR-type" evidence="8">
    <location>
        <begin position="11"/>
        <end position="71"/>
    </location>
</feature>
<dbReference type="GO" id="GO:0045893">
    <property type="term" value="P:positive regulation of DNA-templated transcription"/>
    <property type="evidence" value="ECO:0007669"/>
    <property type="project" value="InterPro"/>
</dbReference>
<keyword evidence="5" id="KW-0804">Transcription</keyword>
<organism evidence="10 11">
    <name type="scientific">Streptomyces cupreus</name>
    <dbReference type="NCBI Taxonomy" id="2759956"/>
    <lineage>
        <taxon>Bacteria</taxon>
        <taxon>Bacillati</taxon>
        <taxon>Actinomycetota</taxon>
        <taxon>Actinomycetes</taxon>
        <taxon>Kitasatosporales</taxon>
        <taxon>Streptomycetaceae</taxon>
        <taxon>Streptomyces</taxon>
    </lineage>
</organism>
<keyword evidence="4" id="KW-0010">Activator</keyword>
<comment type="caution">
    <text evidence="10">The sequence shown here is derived from an EMBL/GenBank/DDBJ whole genome shotgun (WGS) entry which is preliminary data.</text>
</comment>
<dbReference type="SMART" id="SM00346">
    <property type="entry name" value="HTH_ICLR"/>
    <property type="match status" value="1"/>
</dbReference>
<keyword evidence="11" id="KW-1185">Reference proteome</keyword>
<evidence type="ECO:0000256" key="6">
    <source>
        <dbReference type="ARBA" id="ARBA00058938"/>
    </source>
</evidence>
<dbReference type="Pfam" id="PF01614">
    <property type="entry name" value="IclR_C"/>
    <property type="match status" value="1"/>
</dbReference>
<dbReference type="GO" id="GO:0045892">
    <property type="term" value="P:negative regulation of DNA-templated transcription"/>
    <property type="evidence" value="ECO:0007669"/>
    <property type="project" value="TreeGrafter"/>
</dbReference>
<keyword evidence="3" id="KW-0238">DNA-binding</keyword>
<dbReference type="InterPro" id="IPR050707">
    <property type="entry name" value="HTH_MetabolicPath_Reg"/>
</dbReference>
<dbReference type="Gene3D" id="3.30.450.40">
    <property type="match status" value="1"/>
</dbReference>
<reference evidence="10 11" key="1">
    <citation type="submission" date="2020-08" db="EMBL/GenBank/DDBJ databases">
        <title>Streptomyces sp. PSKA01 genome sequencing and assembly.</title>
        <authorList>
            <person name="Mandal S."/>
            <person name="Maiti P.K."/>
            <person name="Das P."/>
        </authorList>
    </citation>
    <scope>NUCLEOTIDE SEQUENCE [LARGE SCALE GENOMIC DNA]</scope>
    <source>
        <strain evidence="10 11">PSKA01</strain>
    </source>
</reference>
<dbReference type="PROSITE" id="PS51078">
    <property type="entry name" value="ICLR_ED"/>
    <property type="match status" value="1"/>
</dbReference>
<evidence type="ECO:0000313" key="11">
    <source>
        <dbReference type="Proteomes" id="UP000584670"/>
    </source>
</evidence>
<keyword evidence="2" id="KW-0805">Transcription regulation</keyword>
<evidence type="ECO:0000256" key="2">
    <source>
        <dbReference type="ARBA" id="ARBA00023015"/>
    </source>
</evidence>
<dbReference type="NCBIfam" id="TIGR02431">
    <property type="entry name" value="pcaR_pcaU"/>
    <property type="match status" value="1"/>
</dbReference>
<keyword evidence="1" id="KW-0319">Glycerol metabolism</keyword>
<evidence type="ECO:0000256" key="1">
    <source>
        <dbReference type="ARBA" id="ARBA00022798"/>
    </source>
</evidence>
<dbReference type="GO" id="GO:0046278">
    <property type="term" value="P:3,4-dihydroxybenzoate metabolic process"/>
    <property type="evidence" value="ECO:0007669"/>
    <property type="project" value="InterPro"/>
</dbReference>
<evidence type="ECO:0000259" key="9">
    <source>
        <dbReference type="PROSITE" id="PS51078"/>
    </source>
</evidence>
<dbReference type="InterPro" id="IPR029016">
    <property type="entry name" value="GAF-like_dom_sf"/>
</dbReference>
<dbReference type="InterPro" id="IPR005471">
    <property type="entry name" value="Tscrpt_reg_IclR_N"/>
</dbReference>
<dbReference type="GO" id="GO:0006071">
    <property type="term" value="P:glycerol metabolic process"/>
    <property type="evidence" value="ECO:0007669"/>
    <property type="project" value="UniProtKB-KW"/>
</dbReference>
<dbReference type="SUPFAM" id="SSF55781">
    <property type="entry name" value="GAF domain-like"/>
    <property type="match status" value="1"/>
</dbReference>
<dbReference type="AlphaFoldDB" id="A0A7X1JFD6"/>
<evidence type="ECO:0000256" key="4">
    <source>
        <dbReference type="ARBA" id="ARBA00023159"/>
    </source>
</evidence>
<sequence length="258" mass="28446">MDDNESGRYFVQSLERGMAVIRAFTADTPAMTLSEVARNTGMSRATARRFLLTFTDLGYMATDGRHFRLTPRVLELGYAYLSSMSLAEIAQPHLEQLVAEVRESSSVAVLDEEDVVYVSRVPTRRIMTVSISIGTRFPAHATSLGRVLLAHLDETRLRHYLDTASLKPLTAHTITSTEALAAELEQVRAQGWSLVDQELEQGLISIGVPVRNETRRVVAGINLSTHASRRTPDSIRHDLLPPLLATAANIEAELKVPG</sequence>
<dbReference type="GO" id="GO:0003677">
    <property type="term" value="F:DNA binding"/>
    <property type="evidence" value="ECO:0007669"/>
    <property type="project" value="UniProtKB-KW"/>
</dbReference>
<dbReference type="PANTHER" id="PTHR30136">
    <property type="entry name" value="HELIX-TURN-HELIX TRANSCRIPTIONAL REGULATOR, ICLR FAMILY"/>
    <property type="match status" value="1"/>
</dbReference>
<evidence type="ECO:0000256" key="7">
    <source>
        <dbReference type="ARBA" id="ARBA00070406"/>
    </source>
</evidence>
<dbReference type="EMBL" id="JACMSF010000065">
    <property type="protein sequence ID" value="MBC2907047.1"/>
    <property type="molecule type" value="Genomic_DNA"/>
</dbReference>
<evidence type="ECO:0000313" key="10">
    <source>
        <dbReference type="EMBL" id="MBC2907047.1"/>
    </source>
</evidence>
<accession>A0A7X1JFD6</accession>
<evidence type="ECO:0000256" key="5">
    <source>
        <dbReference type="ARBA" id="ARBA00023163"/>
    </source>
</evidence>
<gene>
    <name evidence="10" type="ORF">H4N64_37170</name>
</gene>
<dbReference type="FunFam" id="1.10.10.10:FF:000056">
    <property type="entry name" value="IclR family transcriptional regulator"/>
    <property type="match status" value="1"/>
</dbReference>
<dbReference type="Proteomes" id="UP000584670">
    <property type="component" value="Unassembled WGS sequence"/>
</dbReference>
<protein>
    <recommendedName>
        <fullName evidence="7">Glycerol operon regulatory protein</fullName>
    </recommendedName>
</protein>
<dbReference type="PANTHER" id="PTHR30136:SF34">
    <property type="entry name" value="TRANSCRIPTIONAL REGULATOR"/>
    <property type="match status" value="1"/>
</dbReference>